<feature type="signal peptide" evidence="1">
    <location>
        <begin position="1"/>
        <end position="21"/>
    </location>
</feature>
<proteinExistence type="predicted"/>
<feature type="chain" id="PRO_5012395242" description="Dickkopf N-terminal cysteine-rich domain-containing protein" evidence="1">
    <location>
        <begin position="22"/>
        <end position="269"/>
    </location>
</feature>
<comment type="caution">
    <text evidence="2">The sequence shown here is derived from an EMBL/GenBank/DDBJ whole genome shotgun (WGS) entry which is preliminary data.</text>
</comment>
<name>A0A1Y1XJ63_9FUNG</name>
<evidence type="ECO:0000313" key="3">
    <source>
        <dbReference type="Proteomes" id="UP000193944"/>
    </source>
</evidence>
<dbReference type="OrthoDB" id="2110358at2759"/>
<sequence length="269" mass="30869">MKIYLFSLLTTLLITLKMSNGKEIQISHQKTKYNIKSFNEPTEINSVSCETDKDCLSNSCENGKCNFYFLCSEDEKENCISLTFEAWKSYDINEDSEDSEDSDESDEIKVYPNKYRPIIRSCYKEELHTAYLAKLLLPTCETEKCNKNDDCLFGNCFNSTCITETPIYKCNSKDLDCKKANFIQCADDEECYSGHCISGFCLQNAYNYTANGVIKSFIIAILIRLSKSLISFTHGKIKKAKANKEEKVDIKKNKKAEIDKNDEHNKKEN</sequence>
<keyword evidence="3" id="KW-1185">Reference proteome</keyword>
<evidence type="ECO:0000256" key="1">
    <source>
        <dbReference type="SAM" id="SignalP"/>
    </source>
</evidence>
<accession>A0A1Y1XJ63</accession>
<keyword evidence="1" id="KW-0732">Signal</keyword>
<dbReference type="EMBL" id="MCFG01000030">
    <property type="protein sequence ID" value="ORX85799.1"/>
    <property type="molecule type" value="Genomic_DNA"/>
</dbReference>
<reference evidence="2 3" key="1">
    <citation type="submission" date="2016-08" db="EMBL/GenBank/DDBJ databases">
        <title>A Parts List for Fungal Cellulosomes Revealed by Comparative Genomics.</title>
        <authorList>
            <consortium name="DOE Joint Genome Institute"/>
            <person name="Haitjema C.H."/>
            <person name="Gilmore S.P."/>
            <person name="Henske J.K."/>
            <person name="Solomon K.V."/>
            <person name="De Groot R."/>
            <person name="Kuo A."/>
            <person name="Mondo S.J."/>
            <person name="Salamov A.A."/>
            <person name="Labutti K."/>
            <person name="Zhao Z."/>
            <person name="Chiniquy J."/>
            <person name="Barry K."/>
            <person name="Brewer H.M."/>
            <person name="Purvine S.O."/>
            <person name="Wright A.T."/>
            <person name="Boxma B."/>
            <person name="Van Alen T."/>
            <person name="Hackstein J.H."/>
            <person name="Baker S.E."/>
            <person name="Grigoriev I.V."/>
            <person name="O'Malley M.A."/>
        </authorList>
    </citation>
    <scope>NUCLEOTIDE SEQUENCE [LARGE SCALE GENOMIC DNA]</scope>
    <source>
        <strain evidence="2 3">S4</strain>
    </source>
</reference>
<dbReference type="AlphaFoldDB" id="A0A1Y1XJ63"/>
<gene>
    <name evidence="2" type="ORF">BCR32DRAFT_290469</name>
</gene>
<reference evidence="2 3" key="2">
    <citation type="submission" date="2016-08" db="EMBL/GenBank/DDBJ databases">
        <title>Pervasive Adenine N6-methylation of Active Genes in Fungi.</title>
        <authorList>
            <consortium name="DOE Joint Genome Institute"/>
            <person name="Mondo S.J."/>
            <person name="Dannebaum R.O."/>
            <person name="Kuo R.C."/>
            <person name="Labutti K."/>
            <person name="Haridas S."/>
            <person name="Kuo A."/>
            <person name="Salamov A."/>
            <person name="Ahrendt S.R."/>
            <person name="Lipzen A."/>
            <person name="Sullivan W."/>
            <person name="Andreopoulos W.B."/>
            <person name="Clum A."/>
            <person name="Lindquist E."/>
            <person name="Daum C."/>
            <person name="Ramamoorthy G.K."/>
            <person name="Gryganskyi A."/>
            <person name="Culley D."/>
            <person name="Magnuson J.K."/>
            <person name="James T.Y."/>
            <person name="O'Malley M.A."/>
            <person name="Stajich J.E."/>
            <person name="Spatafora J.W."/>
            <person name="Visel A."/>
            <person name="Grigoriev I.V."/>
        </authorList>
    </citation>
    <scope>NUCLEOTIDE SEQUENCE [LARGE SCALE GENOMIC DNA]</scope>
    <source>
        <strain evidence="2 3">S4</strain>
    </source>
</reference>
<protein>
    <recommendedName>
        <fullName evidence="4">Dickkopf N-terminal cysteine-rich domain-containing protein</fullName>
    </recommendedName>
</protein>
<evidence type="ECO:0008006" key="4">
    <source>
        <dbReference type="Google" id="ProtNLM"/>
    </source>
</evidence>
<evidence type="ECO:0000313" key="2">
    <source>
        <dbReference type="EMBL" id="ORX85799.1"/>
    </source>
</evidence>
<organism evidence="2 3">
    <name type="scientific">Anaeromyces robustus</name>
    <dbReference type="NCBI Taxonomy" id="1754192"/>
    <lineage>
        <taxon>Eukaryota</taxon>
        <taxon>Fungi</taxon>
        <taxon>Fungi incertae sedis</taxon>
        <taxon>Chytridiomycota</taxon>
        <taxon>Chytridiomycota incertae sedis</taxon>
        <taxon>Neocallimastigomycetes</taxon>
        <taxon>Neocallimastigales</taxon>
        <taxon>Neocallimastigaceae</taxon>
        <taxon>Anaeromyces</taxon>
    </lineage>
</organism>
<dbReference type="Proteomes" id="UP000193944">
    <property type="component" value="Unassembled WGS sequence"/>
</dbReference>